<sequence>MPLRLHVKPPCLEKRPREVRVSWMRSPVGSAAALSHWRPAEPLRLTPSCHCRAYAGPSGGSLCAGAAHGGLDLGRGRGTTGSSNPAMASSDGDWHGCGDRWRIVAKAVGEGGVGSD</sequence>
<organism evidence="1 2">
    <name type="scientific">Oryza meyeriana var. granulata</name>
    <dbReference type="NCBI Taxonomy" id="110450"/>
    <lineage>
        <taxon>Eukaryota</taxon>
        <taxon>Viridiplantae</taxon>
        <taxon>Streptophyta</taxon>
        <taxon>Embryophyta</taxon>
        <taxon>Tracheophyta</taxon>
        <taxon>Spermatophyta</taxon>
        <taxon>Magnoliopsida</taxon>
        <taxon>Liliopsida</taxon>
        <taxon>Poales</taxon>
        <taxon>Poaceae</taxon>
        <taxon>BOP clade</taxon>
        <taxon>Oryzoideae</taxon>
        <taxon>Oryzeae</taxon>
        <taxon>Oryzinae</taxon>
        <taxon>Oryza</taxon>
        <taxon>Oryza meyeriana</taxon>
    </lineage>
</organism>
<comment type="caution">
    <text evidence="1">The sequence shown here is derived from an EMBL/GenBank/DDBJ whole genome shotgun (WGS) entry which is preliminary data.</text>
</comment>
<proteinExistence type="predicted"/>
<evidence type="ECO:0000313" key="1">
    <source>
        <dbReference type="EMBL" id="KAF0889785.1"/>
    </source>
</evidence>
<name>A0A6G1BN38_9ORYZ</name>
<dbReference type="Proteomes" id="UP000479710">
    <property type="component" value="Unassembled WGS sequence"/>
</dbReference>
<dbReference type="AlphaFoldDB" id="A0A6G1BN38"/>
<dbReference type="EMBL" id="SPHZ02000012">
    <property type="protein sequence ID" value="KAF0889785.1"/>
    <property type="molecule type" value="Genomic_DNA"/>
</dbReference>
<reference evidence="1 2" key="1">
    <citation type="submission" date="2019-11" db="EMBL/GenBank/DDBJ databases">
        <title>Whole genome sequence of Oryza granulata.</title>
        <authorList>
            <person name="Li W."/>
        </authorList>
    </citation>
    <scope>NUCLEOTIDE SEQUENCE [LARGE SCALE GENOMIC DNA]</scope>
    <source>
        <strain evidence="2">cv. Menghai</strain>
        <tissue evidence="1">Leaf</tissue>
    </source>
</reference>
<protein>
    <submittedName>
        <fullName evidence="1">Uncharacterized protein</fullName>
    </submittedName>
</protein>
<accession>A0A6G1BN38</accession>
<keyword evidence="2" id="KW-1185">Reference proteome</keyword>
<evidence type="ECO:0000313" key="2">
    <source>
        <dbReference type="Proteomes" id="UP000479710"/>
    </source>
</evidence>
<gene>
    <name evidence="1" type="ORF">E2562_031461</name>
</gene>